<evidence type="ECO:0000256" key="8">
    <source>
        <dbReference type="ARBA" id="ARBA00022801"/>
    </source>
</evidence>
<keyword evidence="6" id="KW-0479">Metal-binding</keyword>
<keyword evidence="4" id="KW-0964">Secreted</keyword>
<feature type="domain" description="Secretion system C-terminal sorting" evidence="14">
    <location>
        <begin position="1007"/>
        <end position="1079"/>
    </location>
</feature>
<evidence type="ECO:0000259" key="13">
    <source>
        <dbReference type="Pfam" id="PF07504"/>
    </source>
</evidence>
<dbReference type="Pfam" id="PF02225">
    <property type="entry name" value="PA"/>
    <property type="match status" value="2"/>
</dbReference>
<comment type="subcellular location">
    <subcellularLocation>
        <location evidence="2">Secreted</location>
    </subcellularLocation>
</comment>
<dbReference type="SUPFAM" id="SSF55486">
    <property type="entry name" value="Metalloproteases ('zincins'), catalytic domain"/>
    <property type="match status" value="1"/>
</dbReference>
<comment type="caution">
    <text evidence="15">The sequence shown here is derived from an EMBL/GenBank/DDBJ whole genome shotgun (WGS) entry which is preliminary data.</text>
</comment>
<gene>
    <name evidence="15" type="ORF">IPO85_06320</name>
</gene>
<sequence length="1083" mass="119593">MIFINYCAIGQFTLEHMLPNLSDQKLNVQDLSTIRISSQYADPTTGFKHVYLEQQYNGIPIYPIQMSLHFDAHDQLMHKSGFLVSDIDSKIQTTRARYSTIECVQGVIKSKQIVGTISPQISRSGQIDQWETYLIAAFNQDEIKSRPSFYVQEQVIKQAVQIFWKRKNSAEWWNVFVDPVNGSILEEHNQMLSCDLSHRSFEQKSLFSKDESSQTTALSNSCYRVYPIPVESPNHGSRSLVMTPWLKAPNASPFGWHSDGQFNYRSSQGNNVDAYEDMDNNDMPTGGDAARAVGGSALNFDFTYNPANAPAQNKNAAITNLFYWNNVMHDVWYQYGFTEAAGNFQYNNVNRGGQDLDNVIAEGIDYIDGARNNANFGTPVDGYPPQMQMYVWQTPTFDTAIIESPSNIAGKIMFVPAAIGPVIKAPISSDLILANDGSSNPSLGCNNYVNASAVNGKIALVDRGICSYVSKISKAQSAGAIALVICNNDPTEPFVIGGFSSGVNIPVVMIRESDCVKIKMELSRGVKLTLFPSSSYKFVVNNTSYIFSRAGFGPQIPTYLKASNVLAYDAVGNFNDVCQPIVNGSAINGKIAFVDDGNCDISFKAYKAQLEGAVATAVCKTTAGYPDPIPTGGYGQLVTIPVIELSQSDCQKIKNGLPSFGELSNTFPALADGNFDGGIISHEYGHGISNRLTGGPNNVNCLSNAEQAGEGWSDYFGLAMTMKITDYAYQNRGLATWSSGHAPSGMGIRNTPYNVDLNINPANYNQMPDVYHITQPHGIGYIWCSMIWDMTWALITQYGMEPDIYKSNSSAGNIKAFKLVMEGLKLQVCSPGFVDSRNAILKADTLLYGGANSCIIWNVFARRGLGYSANQGSSFRRDDGVSASNLPPGCLQMSEFQLFGLRPLGLNDIVLFADAQMDHIGLSWNVESAIEMQSMRLLRRYKSLDREVIDTIALNAQSNPLQYLDYAVEPNLDYHYQLQIIDSNQELLTSNWATVKIGSAKHSDWTLYPNPVSNELKIVSNLRDIQSISIQLYNLQKQQLDENHFVVHPHDVIRLNTSLLIPGIYIVAINSGEHVEYLKFVKG</sequence>
<evidence type="ECO:0000259" key="14">
    <source>
        <dbReference type="Pfam" id="PF18962"/>
    </source>
</evidence>
<reference evidence="15 16" key="1">
    <citation type="submission" date="2020-10" db="EMBL/GenBank/DDBJ databases">
        <title>Connecting structure to function with the recovery of over 1000 high-quality activated sludge metagenome-assembled genomes encoding full-length rRNA genes using long-read sequencing.</title>
        <authorList>
            <person name="Singleton C.M."/>
            <person name="Petriglieri F."/>
            <person name="Kristensen J.M."/>
            <person name="Kirkegaard R.H."/>
            <person name="Michaelsen T.Y."/>
            <person name="Andersen M.H."/>
            <person name="Karst S.M."/>
            <person name="Dueholm M.S."/>
            <person name="Nielsen P.H."/>
            <person name="Albertsen M."/>
        </authorList>
    </citation>
    <scope>NUCLEOTIDE SEQUENCE [LARGE SCALE GENOMIC DNA]</scope>
    <source>
        <strain evidence="15">Ribe_18-Q3-R11-54_BAT3C.373</strain>
    </source>
</reference>
<keyword evidence="5" id="KW-0645">Protease</keyword>
<evidence type="ECO:0000256" key="3">
    <source>
        <dbReference type="ARBA" id="ARBA00006006"/>
    </source>
</evidence>
<feature type="domain" description="PA" evidence="12">
    <location>
        <begin position="579"/>
        <end position="653"/>
    </location>
</feature>
<dbReference type="Gene3D" id="3.10.450.490">
    <property type="match status" value="1"/>
</dbReference>
<dbReference type="Pfam" id="PF18962">
    <property type="entry name" value="Por_Secre_tail"/>
    <property type="match status" value="1"/>
</dbReference>
<keyword evidence="9" id="KW-0862">Zinc</keyword>
<evidence type="ECO:0000256" key="10">
    <source>
        <dbReference type="ARBA" id="ARBA00023049"/>
    </source>
</evidence>
<dbReference type="Gene3D" id="3.50.30.30">
    <property type="match status" value="2"/>
</dbReference>
<evidence type="ECO:0000313" key="16">
    <source>
        <dbReference type="Proteomes" id="UP000808349"/>
    </source>
</evidence>
<dbReference type="Pfam" id="PF02128">
    <property type="entry name" value="Peptidase_M36"/>
    <property type="match status" value="1"/>
</dbReference>
<dbReference type="PANTHER" id="PTHR33478:SF1">
    <property type="entry name" value="EXTRACELLULAR METALLOPROTEINASE MEP"/>
    <property type="match status" value="1"/>
</dbReference>
<dbReference type="GO" id="GO:0008270">
    <property type="term" value="F:zinc ion binding"/>
    <property type="evidence" value="ECO:0007669"/>
    <property type="project" value="InterPro"/>
</dbReference>
<dbReference type="GO" id="GO:0004222">
    <property type="term" value="F:metalloendopeptidase activity"/>
    <property type="evidence" value="ECO:0007669"/>
    <property type="project" value="InterPro"/>
</dbReference>
<dbReference type="Pfam" id="PF07504">
    <property type="entry name" value="FTP"/>
    <property type="match status" value="1"/>
</dbReference>
<dbReference type="GO" id="GO:0006508">
    <property type="term" value="P:proteolysis"/>
    <property type="evidence" value="ECO:0007669"/>
    <property type="project" value="UniProtKB-KW"/>
</dbReference>
<comment type="cofactor">
    <cofactor evidence="1">
        <name>Zn(2+)</name>
        <dbReference type="ChEBI" id="CHEBI:29105"/>
    </cofactor>
</comment>
<dbReference type="EMBL" id="JADKFW010000004">
    <property type="protein sequence ID" value="MBK9717116.1"/>
    <property type="molecule type" value="Genomic_DNA"/>
</dbReference>
<accession>A0A9D7XE12</accession>
<evidence type="ECO:0000256" key="9">
    <source>
        <dbReference type="ARBA" id="ARBA00022833"/>
    </source>
</evidence>
<feature type="domain" description="PA" evidence="12">
    <location>
        <begin position="436"/>
        <end position="514"/>
    </location>
</feature>
<keyword evidence="10" id="KW-0482">Metalloprotease</keyword>
<organism evidence="15 16">
    <name type="scientific">Candidatus Defluviibacterium haderslevense</name>
    <dbReference type="NCBI Taxonomy" id="2981993"/>
    <lineage>
        <taxon>Bacteria</taxon>
        <taxon>Pseudomonadati</taxon>
        <taxon>Bacteroidota</taxon>
        <taxon>Saprospiria</taxon>
        <taxon>Saprospirales</taxon>
        <taxon>Saprospiraceae</taxon>
        <taxon>Candidatus Defluviibacterium</taxon>
    </lineage>
</organism>
<dbReference type="NCBIfam" id="TIGR04183">
    <property type="entry name" value="Por_Secre_tail"/>
    <property type="match status" value="1"/>
</dbReference>
<dbReference type="InterPro" id="IPR050371">
    <property type="entry name" value="Fungal_virulence_M36"/>
</dbReference>
<dbReference type="Proteomes" id="UP000808349">
    <property type="component" value="Unassembled WGS sequence"/>
</dbReference>
<dbReference type="InterPro" id="IPR003137">
    <property type="entry name" value="PA_domain"/>
</dbReference>
<evidence type="ECO:0000256" key="1">
    <source>
        <dbReference type="ARBA" id="ARBA00001947"/>
    </source>
</evidence>
<dbReference type="InterPro" id="IPR011096">
    <property type="entry name" value="FTP_domain"/>
</dbReference>
<dbReference type="AlphaFoldDB" id="A0A9D7XE12"/>
<dbReference type="Gene3D" id="3.10.170.10">
    <property type="match status" value="1"/>
</dbReference>
<evidence type="ECO:0000256" key="2">
    <source>
        <dbReference type="ARBA" id="ARBA00004613"/>
    </source>
</evidence>
<evidence type="ECO:0000313" key="15">
    <source>
        <dbReference type="EMBL" id="MBK9717116.1"/>
    </source>
</evidence>
<keyword evidence="8" id="KW-0378">Hydrolase</keyword>
<dbReference type="SUPFAM" id="SSF52025">
    <property type="entry name" value="PA domain"/>
    <property type="match status" value="2"/>
</dbReference>
<name>A0A9D7XE12_9BACT</name>
<feature type="domain" description="FTP" evidence="13">
    <location>
        <begin position="34"/>
        <end position="75"/>
    </location>
</feature>
<dbReference type="InterPro" id="IPR026444">
    <property type="entry name" value="Secre_tail"/>
</dbReference>
<evidence type="ECO:0000256" key="6">
    <source>
        <dbReference type="ARBA" id="ARBA00022723"/>
    </source>
</evidence>
<evidence type="ECO:0000259" key="12">
    <source>
        <dbReference type="Pfam" id="PF02225"/>
    </source>
</evidence>
<dbReference type="PANTHER" id="PTHR33478">
    <property type="entry name" value="EXTRACELLULAR METALLOPROTEINASE MEP"/>
    <property type="match status" value="1"/>
</dbReference>
<evidence type="ECO:0000256" key="11">
    <source>
        <dbReference type="ARBA" id="ARBA00023145"/>
    </source>
</evidence>
<dbReference type="InterPro" id="IPR001842">
    <property type="entry name" value="Peptidase_M36"/>
</dbReference>
<keyword evidence="11" id="KW-0865">Zymogen</keyword>
<comment type="similarity">
    <text evidence="3">Belongs to the peptidase M36 family.</text>
</comment>
<evidence type="ECO:0000256" key="5">
    <source>
        <dbReference type="ARBA" id="ARBA00022670"/>
    </source>
</evidence>
<protein>
    <submittedName>
        <fullName evidence="15">M36 family metallopeptidase</fullName>
    </submittedName>
</protein>
<keyword evidence="7" id="KW-0732">Signal</keyword>
<dbReference type="InterPro" id="IPR027268">
    <property type="entry name" value="Peptidase_M4/M1_CTD_sf"/>
</dbReference>
<dbReference type="GO" id="GO:0005615">
    <property type="term" value="C:extracellular space"/>
    <property type="evidence" value="ECO:0007669"/>
    <property type="project" value="InterPro"/>
</dbReference>
<dbReference type="Gene3D" id="1.10.390.10">
    <property type="entry name" value="Neutral Protease Domain 2"/>
    <property type="match status" value="1"/>
</dbReference>
<dbReference type="CDD" id="cd04818">
    <property type="entry name" value="PA_subtilisin_1"/>
    <property type="match status" value="2"/>
</dbReference>
<evidence type="ECO:0000256" key="4">
    <source>
        <dbReference type="ARBA" id="ARBA00022525"/>
    </source>
</evidence>
<dbReference type="InterPro" id="IPR046450">
    <property type="entry name" value="PA_dom_sf"/>
</dbReference>
<evidence type="ECO:0000256" key="7">
    <source>
        <dbReference type="ARBA" id="ARBA00022729"/>
    </source>
</evidence>
<proteinExistence type="inferred from homology"/>